<keyword evidence="2" id="KW-0479">Metal-binding</keyword>
<evidence type="ECO:0000259" key="10">
    <source>
        <dbReference type="PROSITE" id="PS50157"/>
    </source>
</evidence>
<evidence type="ECO:0000256" key="4">
    <source>
        <dbReference type="ARBA" id="ARBA00022771"/>
    </source>
</evidence>
<gene>
    <name evidence="11" type="ORF">LAZ67_11000003</name>
</gene>
<evidence type="ECO:0000256" key="7">
    <source>
        <dbReference type="ARBA" id="ARBA00023242"/>
    </source>
</evidence>
<dbReference type="Gene3D" id="3.30.160.60">
    <property type="entry name" value="Classic Zinc Finger"/>
    <property type="match status" value="6"/>
</dbReference>
<dbReference type="SUPFAM" id="SSF57667">
    <property type="entry name" value="beta-beta-alpha zinc fingers"/>
    <property type="match status" value="3"/>
</dbReference>
<evidence type="ECO:0000313" key="12">
    <source>
        <dbReference type="Proteomes" id="UP001235939"/>
    </source>
</evidence>
<evidence type="ECO:0000256" key="3">
    <source>
        <dbReference type="ARBA" id="ARBA00022737"/>
    </source>
</evidence>
<evidence type="ECO:0000256" key="9">
    <source>
        <dbReference type="SAM" id="MobiDB-lite"/>
    </source>
</evidence>
<feature type="domain" description="C2H2-type" evidence="10">
    <location>
        <begin position="232"/>
        <end position="259"/>
    </location>
</feature>
<feature type="domain" description="C2H2-type" evidence="10">
    <location>
        <begin position="204"/>
        <end position="231"/>
    </location>
</feature>
<keyword evidence="5" id="KW-0862">Zinc</keyword>
<dbReference type="PANTHER" id="PTHR24404:SF111">
    <property type="entry name" value="GASTRULA ZINC FINGER PROTEIN XLCGF49.1-LIKE-RELATED"/>
    <property type="match status" value="1"/>
</dbReference>
<dbReference type="EMBL" id="CP092873">
    <property type="protein sequence ID" value="UYV73592.1"/>
    <property type="molecule type" value="Genomic_DNA"/>
</dbReference>
<keyword evidence="7" id="KW-0539">Nucleus</keyword>
<dbReference type="PANTHER" id="PTHR24404">
    <property type="entry name" value="ZINC FINGER PROTEIN"/>
    <property type="match status" value="1"/>
</dbReference>
<dbReference type="Proteomes" id="UP001235939">
    <property type="component" value="Chromosome 11"/>
</dbReference>
<keyword evidence="6" id="KW-0238">DNA-binding</keyword>
<accession>A0ABY6L0B3</accession>
<evidence type="ECO:0000256" key="6">
    <source>
        <dbReference type="ARBA" id="ARBA00023125"/>
    </source>
</evidence>
<dbReference type="InterPro" id="IPR050589">
    <property type="entry name" value="Ikaros_C2H2-ZF"/>
</dbReference>
<dbReference type="InterPro" id="IPR036236">
    <property type="entry name" value="Znf_C2H2_sf"/>
</dbReference>
<comment type="subcellular location">
    <subcellularLocation>
        <location evidence="1">Nucleus</location>
    </subcellularLocation>
</comment>
<evidence type="ECO:0000256" key="2">
    <source>
        <dbReference type="ARBA" id="ARBA00022723"/>
    </source>
</evidence>
<name>A0ABY6L0B3_9ARAC</name>
<feature type="domain" description="C2H2-type" evidence="10">
    <location>
        <begin position="95"/>
        <end position="122"/>
    </location>
</feature>
<feature type="domain" description="C2H2-type" evidence="10">
    <location>
        <begin position="147"/>
        <end position="174"/>
    </location>
</feature>
<sequence>MKYKRCSSCIPGLGALTGYYQPAQLSPGFFNELAKMKEAPDIWNDNSQPEVHSSEPQDKVSPAGSEKVCPFCEYRTSHSFHYSRHKRTHTGEKPFACTYCDYRTGDTSSLSRHKRLHVGRSHLPALTDREHLLSVQTQADPHGGEAFACPDCDYKTADSKDLSRHKRIHTGGEAIWPALTVTTRTADSKDLSRHKRIHTGEKPYACPYCDYRTGDTSALVTHKRTHTGEKPFLCPQCSYRTGDTSTLTAHIRIHTREKP</sequence>
<dbReference type="PROSITE" id="PS50157">
    <property type="entry name" value="ZINC_FINGER_C2H2_2"/>
    <property type="match status" value="5"/>
</dbReference>
<keyword evidence="4 8" id="KW-0863">Zinc-finger</keyword>
<dbReference type="Pfam" id="PF00096">
    <property type="entry name" value="zf-C2H2"/>
    <property type="match status" value="2"/>
</dbReference>
<proteinExistence type="predicted"/>
<dbReference type="InterPro" id="IPR013087">
    <property type="entry name" value="Znf_C2H2_type"/>
</dbReference>
<evidence type="ECO:0000256" key="5">
    <source>
        <dbReference type="ARBA" id="ARBA00022833"/>
    </source>
</evidence>
<keyword evidence="3" id="KW-0677">Repeat</keyword>
<feature type="region of interest" description="Disordered" evidence="9">
    <location>
        <begin position="43"/>
        <end position="63"/>
    </location>
</feature>
<protein>
    <recommendedName>
        <fullName evidence="10">C2H2-type domain-containing protein</fullName>
    </recommendedName>
</protein>
<evidence type="ECO:0000256" key="1">
    <source>
        <dbReference type="ARBA" id="ARBA00004123"/>
    </source>
</evidence>
<keyword evidence="12" id="KW-1185">Reference proteome</keyword>
<reference evidence="11 12" key="1">
    <citation type="submission" date="2022-01" db="EMBL/GenBank/DDBJ databases">
        <title>A chromosomal length assembly of Cordylochernes scorpioides.</title>
        <authorList>
            <person name="Zeh D."/>
            <person name="Zeh J."/>
        </authorList>
    </citation>
    <scope>NUCLEOTIDE SEQUENCE [LARGE SCALE GENOMIC DNA]</scope>
    <source>
        <strain evidence="11">IN4F17</strain>
        <tissue evidence="11">Whole Body</tissue>
    </source>
</reference>
<feature type="domain" description="C2H2-type" evidence="10">
    <location>
        <begin position="67"/>
        <end position="94"/>
    </location>
</feature>
<dbReference type="SMART" id="SM00355">
    <property type="entry name" value="ZnF_C2H2"/>
    <property type="match status" value="5"/>
</dbReference>
<evidence type="ECO:0000313" key="11">
    <source>
        <dbReference type="EMBL" id="UYV73592.1"/>
    </source>
</evidence>
<organism evidence="11 12">
    <name type="scientific">Cordylochernes scorpioides</name>
    <dbReference type="NCBI Taxonomy" id="51811"/>
    <lineage>
        <taxon>Eukaryota</taxon>
        <taxon>Metazoa</taxon>
        <taxon>Ecdysozoa</taxon>
        <taxon>Arthropoda</taxon>
        <taxon>Chelicerata</taxon>
        <taxon>Arachnida</taxon>
        <taxon>Pseudoscorpiones</taxon>
        <taxon>Cheliferoidea</taxon>
        <taxon>Chernetidae</taxon>
        <taxon>Cordylochernes</taxon>
    </lineage>
</organism>
<evidence type="ECO:0000256" key="8">
    <source>
        <dbReference type="PROSITE-ProRule" id="PRU00042"/>
    </source>
</evidence>